<keyword evidence="5" id="KW-1185">Reference proteome</keyword>
<comment type="caution">
    <text evidence="4">The sequence shown here is derived from an EMBL/GenBank/DDBJ whole genome shotgun (WGS) entry which is preliminary data.</text>
</comment>
<evidence type="ECO:0000256" key="3">
    <source>
        <dbReference type="ARBA" id="ARBA00022729"/>
    </source>
</evidence>
<dbReference type="PANTHER" id="PTHR42953:SF3">
    <property type="entry name" value="HIGH-AFFINITY ZINC UPTAKE SYSTEM PROTEIN ZNUA"/>
    <property type="match status" value="1"/>
</dbReference>
<evidence type="ECO:0000313" key="4">
    <source>
        <dbReference type="EMBL" id="MFC6753147.1"/>
    </source>
</evidence>
<name>A0ABD5SAX7_9EURY</name>
<keyword evidence="2" id="KW-0813">Transport</keyword>
<dbReference type="PROSITE" id="PS51318">
    <property type="entry name" value="TAT"/>
    <property type="match status" value="1"/>
</dbReference>
<evidence type="ECO:0000256" key="1">
    <source>
        <dbReference type="ARBA" id="ARBA00011028"/>
    </source>
</evidence>
<sequence length="460" mass="50880">MKLSRRTVLRSGAGVAAVAGLAGCTALGSPFEGDSERAGYTAFFTIQDWAEHVAGDEFEFTNPISVGQMGHGWSPDGDVARDIASTRAFIYLDTPEFSWAQDVARELQRDYDDVATYDLLDGLGPYLIGFDSGALPGFDYGHDYPLESLRLDEFDIYDLRSDDQLGYWHTEHWHGGIPDVPFDATVPVGIVLEDDQGRVVPLGESERYAVDARIADGEPAIVDIEAHGRQVEFTGLETGRTAVVFEILDDGEVIYDTADEPAAFDVIEAGESGATEFHDPHVWTDPVLGQRMVGNIRDALVELDPDHADTYEANHDEYVGRMDEVDAAFETLSDDAERDVAVFAGHDSFQYIERRYDFELRTPTGISPDAAESFEDIAGLVDVIEEHDIHTVLYDPFEAPDPETDVPQMVELLMENTDVNNAEMLTPAEGTTPTWAEDEWGWIEQMLEINVPSLRTALDA</sequence>
<dbReference type="InterPro" id="IPR006127">
    <property type="entry name" value="ZnuA-like"/>
</dbReference>
<accession>A0ABD5SAX7</accession>
<evidence type="ECO:0000313" key="5">
    <source>
        <dbReference type="Proteomes" id="UP001596442"/>
    </source>
</evidence>
<comment type="similarity">
    <text evidence="1">Belongs to the bacterial solute-binding protein 9 family.</text>
</comment>
<dbReference type="Pfam" id="PF01297">
    <property type="entry name" value="ZnuA"/>
    <property type="match status" value="1"/>
</dbReference>
<reference evidence="4 5" key="1">
    <citation type="journal article" date="2019" name="Int. J. Syst. Evol. Microbiol.">
        <title>The Global Catalogue of Microorganisms (GCM) 10K type strain sequencing project: providing services to taxonomists for standard genome sequencing and annotation.</title>
        <authorList>
            <consortium name="The Broad Institute Genomics Platform"/>
            <consortium name="The Broad Institute Genome Sequencing Center for Infectious Disease"/>
            <person name="Wu L."/>
            <person name="Ma J."/>
        </authorList>
    </citation>
    <scope>NUCLEOTIDE SEQUENCE [LARGE SCALE GENOMIC DNA]</scope>
    <source>
        <strain evidence="4 5">CGMCC 1.3239</strain>
    </source>
</reference>
<dbReference type="RefSeq" id="WP_379780505.1">
    <property type="nucleotide sequence ID" value="NZ_JBHSWW010000067.1"/>
</dbReference>
<dbReference type="PROSITE" id="PS51257">
    <property type="entry name" value="PROKAR_LIPOPROTEIN"/>
    <property type="match status" value="1"/>
</dbReference>
<dbReference type="AlphaFoldDB" id="A0ABD5SAX7"/>
<dbReference type="Gene3D" id="3.40.50.1980">
    <property type="entry name" value="Nitrogenase molybdenum iron protein domain"/>
    <property type="match status" value="2"/>
</dbReference>
<keyword evidence="3" id="KW-0732">Signal</keyword>
<proteinExistence type="inferred from homology"/>
<dbReference type="PANTHER" id="PTHR42953">
    <property type="entry name" value="HIGH-AFFINITY ZINC UPTAKE SYSTEM PROTEIN ZNUA-RELATED"/>
    <property type="match status" value="1"/>
</dbReference>
<organism evidence="4 5">
    <name type="scientific">Halorubrum tibetense</name>
    <dbReference type="NCBI Taxonomy" id="175631"/>
    <lineage>
        <taxon>Archaea</taxon>
        <taxon>Methanobacteriati</taxon>
        <taxon>Methanobacteriota</taxon>
        <taxon>Stenosarchaea group</taxon>
        <taxon>Halobacteria</taxon>
        <taxon>Halobacteriales</taxon>
        <taxon>Haloferacaceae</taxon>
        <taxon>Halorubrum</taxon>
    </lineage>
</organism>
<dbReference type="InterPro" id="IPR006311">
    <property type="entry name" value="TAT_signal"/>
</dbReference>
<dbReference type="InterPro" id="IPR050492">
    <property type="entry name" value="Bact_metal-bind_prot9"/>
</dbReference>
<gene>
    <name evidence="4" type="ORF">ACFQEU_06660</name>
</gene>
<dbReference type="EMBL" id="JBHSWW010000067">
    <property type="protein sequence ID" value="MFC6753147.1"/>
    <property type="molecule type" value="Genomic_DNA"/>
</dbReference>
<dbReference type="Proteomes" id="UP001596442">
    <property type="component" value="Unassembled WGS sequence"/>
</dbReference>
<evidence type="ECO:0000256" key="2">
    <source>
        <dbReference type="ARBA" id="ARBA00022448"/>
    </source>
</evidence>
<protein>
    <submittedName>
        <fullName evidence="4">Metal ABC transporter substrate-binding protein</fullName>
    </submittedName>
</protein>
<dbReference type="SUPFAM" id="SSF53807">
    <property type="entry name" value="Helical backbone' metal receptor"/>
    <property type="match status" value="1"/>
</dbReference>